<protein>
    <submittedName>
        <fullName evidence="4">Putative RNA-binding protein</fullName>
    </submittedName>
</protein>
<dbReference type="NCBIfam" id="TIGR03665">
    <property type="entry name" value="arCOG04150"/>
    <property type="match status" value="1"/>
</dbReference>
<dbReference type="Pfam" id="PF22891">
    <property type="entry name" value="KH_PNO1_2nd"/>
    <property type="match status" value="1"/>
</dbReference>
<dbReference type="NCBIfam" id="NF010333">
    <property type="entry name" value="PRK13763.2-4"/>
    <property type="match status" value="1"/>
</dbReference>
<dbReference type="Proteomes" id="UP000218615">
    <property type="component" value="Unassembled WGS sequence"/>
</dbReference>
<dbReference type="InterPro" id="IPR019964">
    <property type="entry name" value="KH_domain_protein_archaea"/>
</dbReference>
<organism evidence="4 5">
    <name type="scientific">Candidatus Methanoperedens nitratireducens</name>
    <dbReference type="NCBI Taxonomy" id="1392998"/>
    <lineage>
        <taxon>Archaea</taxon>
        <taxon>Methanobacteriati</taxon>
        <taxon>Methanobacteriota</taxon>
        <taxon>Stenosarchaea group</taxon>
        <taxon>Methanomicrobia</taxon>
        <taxon>Methanosarcinales</taxon>
        <taxon>ANME-2 cluster</taxon>
        <taxon>Candidatus Methanoperedentaceae</taxon>
        <taxon>Candidatus Methanoperedens</taxon>
    </lineage>
</organism>
<evidence type="ECO:0000313" key="5">
    <source>
        <dbReference type="Proteomes" id="UP000218615"/>
    </source>
</evidence>
<dbReference type="InterPro" id="IPR036612">
    <property type="entry name" value="KH_dom_type_1_sf"/>
</dbReference>
<accession>A0A284VMA7</accession>
<evidence type="ECO:0000259" key="3">
    <source>
        <dbReference type="SMART" id="SM00322"/>
    </source>
</evidence>
<gene>
    <name evidence="4" type="ORF">MNV_180048</name>
</gene>
<dbReference type="InterPro" id="IPR004087">
    <property type="entry name" value="KH_dom"/>
</dbReference>
<dbReference type="AlphaFoldDB" id="A0A284VMA7"/>
<reference evidence="5" key="1">
    <citation type="submission" date="2017-06" db="EMBL/GenBank/DDBJ databases">
        <authorList>
            <person name="Cremers G."/>
        </authorList>
    </citation>
    <scope>NUCLEOTIDE SEQUENCE [LARGE SCALE GENOMIC DNA]</scope>
</reference>
<dbReference type="PANTHER" id="PTHR12826:SF13">
    <property type="entry name" value="RNA-BINDING PROTEIN PNO1"/>
    <property type="match status" value="1"/>
</dbReference>
<dbReference type="OrthoDB" id="7870at2157"/>
<proteinExistence type="predicted"/>
<feature type="domain" description="K Homology" evidence="3">
    <location>
        <begin position="1"/>
        <end position="66"/>
    </location>
</feature>
<sequence length="179" mass="20061">MTEYIKVPLERIAVLVGPKGSTKELIEEKSTATLNIDSDSGNVEIQDPRDTLKGVRAREVVHAIARGFSPEKALKLFDNEDLMFETIDLSNIAREEKDLERIKGRIIGSDGKTRDFFENLTNTNISVYGKTVSLIGYPEQNAVVRKGIDMLLKGAAHGLVYKFLEKNRSELKQSEMGLY</sequence>
<feature type="domain" description="K Homology" evidence="3">
    <location>
        <begin position="81"/>
        <end position="153"/>
    </location>
</feature>
<dbReference type="FunFam" id="3.30.1370.10:FF:000076">
    <property type="entry name" value="KH domain protein"/>
    <property type="match status" value="1"/>
</dbReference>
<keyword evidence="5" id="KW-1185">Reference proteome</keyword>
<dbReference type="SUPFAM" id="SSF54791">
    <property type="entry name" value="Eukaryotic type KH-domain (KH-domain type I)"/>
    <property type="match status" value="2"/>
</dbReference>
<evidence type="ECO:0000313" key="4">
    <source>
        <dbReference type="EMBL" id="SNQ60416.1"/>
    </source>
</evidence>
<dbReference type="PANTHER" id="PTHR12826">
    <property type="entry name" value="RIBONUCLEASE Y"/>
    <property type="match status" value="1"/>
</dbReference>
<dbReference type="RefSeq" id="WP_096204765.1">
    <property type="nucleotide sequence ID" value="NZ_FZMP01000090.1"/>
</dbReference>
<dbReference type="GO" id="GO:0003723">
    <property type="term" value="F:RNA binding"/>
    <property type="evidence" value="ECO:0007669"/>
    <property type="project" value="UniProtKB-UniRule"/>
</dbReference>
<dbReference type="SMART" id="SM00322">
    <property type="entry name" value="KH"/>
    <property type="match status" value="2"/>
</dbReference>
<dbReference type="Gene3D" id="3.30.1370.10">
    <property type="entry name" value="K Homology domain, type 1"/>
    <property type="match status" value="2"/>
</dbReference>
<dbReference type="PROSITE" id="PS50084">
    <property type="entry name" value="KH_TYPE_1"/>
    <property type="match status" value="1"/>
</dbReference>
<evidence type="ECO:0000256" key="2">
    <source>
        <dbReference type="PROSITE-ProRule" id="PRU00117"/>
    </source>
</evidence>
<evidence type="ECO:0000256" key="1">
    <source>
        <dbReference type="ARBA" id="ARBA00022884"/>
    </source>
</evidence>
<dbReference type="InterPro" id="IPR055211">
    <property type="entry name" value="KH_PNO1_2nd"/>
</dbReference>
<dbReference type="EMBL" id="FZMP01000090">
    <property type="protein sequence ID" value="SNQ60416.1"/>
    <property type="molecule type" value="Genomic_DNA"/>
</dbReference>
<name>A0A284VMA7_9EURY</name>
<keyword evidence="1 2" id="KW-0694">RNA-binding</keyword>